<keyword evidence="8" id="KW-1185">Reference proteome</keyword>
<feature type="region of interest" description="Disordered" evidence="5">
    <location>
        <begin position="196"/>
        <end position="240"/>
    </location>
</feature>
<dbReference type="Pfam" id="PF07546">
    <property type="entry name" value="EMI"/>
    <property type="match status" value="1"/>
</dbReference>
<evidence type="ECO:0000256" key="1">
    <source>
        <dbReference type="ARBA" id="ARBA00004613"/>
    </source>
</evidence>
<dbReference type="PANTHER" id="PTHR15427">
    <property type="entry name" value="EMILIN ELASTIN MICROFIBRIL INTERFACE-LOCATED PROTEIN ELASTIN MICROFIBRIL INTERFACER"/>
    <property type="match status" value="1"/>
</dbReference>
<reference evidence="7" key="2">
    <citation type="submission" date="2025-08" db="UniProtKB">
        <authorList>
            <consortium name="Ensembl"/>
        </authorList>
    </citation>
    <scope>IDENTIFICATION</scope>
</reference>
<feature type="domain" description="EMI" evidence="6">
    <location>
        <begin position="24"/>
        <end position="97"/>
    </location>
</feature>
<organism evidence="7 8">
    <name type="scientific">Gopherus evgoodei</name>
    <name type="common">Goodes thornscrub tortoise</name>
    <dbReference type="NCBI Taxonomy" id="1825980"/>
    <lineage>
        <taxon>Eukaryota</taxon>
        <taxon>Metazoa</taxon>
        <taxon>Chordata</taxon>
        <taxon>Craniata</taxon>
        <taxon>Vertebrata</taxon>
        <taxon>Euteleostomi</taxon>
        <taxon>Archelosauria</taxon>
        <taxon>Testudinata</taxon>
        <taxon>Testudines</taxon>
        <taxon>Cryptodira</taxon>
        <taxon>Durocryptodira</taxon>
        <taxon>Testudinoidea</taxon>
        <taxon>Testudinidae</taxon>
        <taxon>Gopherus</taxon>
    </lineage>
</organism>
<dbReference type="InterPro" id="IPR011489">
    <property type="entry name" value="EMI_domain"/>
</dbReference>
<evidence type="ECO:0000256" key="5">
    <source>
        <dbReference type="SAM" id="MobiDB-lite"/>
    </source>
</evidence>
<gene>
    <name evidence="7" type="primary">EMID1</name>
</gene>
<dbReference type="Ensembl" id="ENSGEVT00005025564.1">
    <property type="protein sequence ID" value="ENSGEVP00005024316.1"/>
    <property type="gene ID" value="ENSGEVG00005017228.1"/>
</dbReference>
<evidence type="ECO:0000313" key="7">
    <source>
        <dbReference type="Ensembl" id="ENSGEVP00005024316.1"/>
    </source>
</evidence>
<reference evidence="7" key="1">
    <citation type="submission" date="2019-06" db="EMBL/GenBank/DDBJ databases">
        <title>G10K-VGP Goodes thornscrub tortoise genome, primary haplotype.</title>
        <authorList>
            <person name="Murphy B."/>
            <person name="Edwards T."/>
            <person name="Rhie A."/>
            <person name="Koren S."/>
            <person name="Phillippy A."/>
            <person name="Fedrigo O."/>
            <person name="Haase B."/>
            <person name="Mountcastle J."/>
            <person name="Lewin H."/>
            <person name="Damas J."/>
            <person name="Howe K."/>
            <person name="Formenti G."/>
            <person name="Myers G."/>
            <person name="Durbin R."/>
            <person name="Jarvis E.D."/>
        </authorList>
    </citation>
    <scope>NUCLEOTIDE SEQUENCE [LARGE SCALE GENOMIC DNA]</scope>
</reference>
<dbReference type="OrthoDB" id="9837521at2759"/>
<name>A0A8C4YES4_9SAUR</name>
<reference evidence="7" key="3">
    <citation type="submission" date="2025-09" db="UniProtKB">
        <authorList>
            <consortium name="Ensembl"/>
        </authorList>
    </citation>
    <scope>IDENTIFICATION</scope>
</reference>
<keyword evidence="2" id="KW-0964">Secreted</keyword>
<evidence type="ECO:0000313" key="8">
    <source>
        <dbReference type="Proteomes" id="UP000694390"/>
    </source>
</evidence>
<dbReference type="Proteomes" id="UP000694390">
    <property type="component" value="Chromosome 13"/>
</dbReference>
<feature type="compositionally biased region" description="Pro residues" evidence="5">
    <location>
        <begin position="212"/>
        <end position="225"/>
    </location>
</feature>
<dbReference type="GO" id="GO:0005794">
    <property type="term" value="C:Golgi apparatus"/>
    <property type="evidence" value="ECO:0007669"/>
    <property type="project" value="Ensembl"/>
</dbReference>
<dbReference type="InterPro" id="IPR050392">
    <property type="entry name" value="Collagen/C1q_domain"/>
</dbReference>
<sequence>MSLYSTNHNWSLILGVMQPMLVSFRNWCSYIVTRTVSCHVQNGTFLQRVFQGCRWPGGCNGGSYRAIVRPAYKVAYKTVTALEWKCCPGHSGVSCEEGRKSWMNRAPGGCSELRLPGARCRSGLVLPPRLRKYPQCLSLRAAVPTSMAAVLCRKGPPRGSPAQVMPATVKQELLSLSPQDLSCLYSSFLGPPGLPGRDGAGGIPGEKGFPGLPGPPGPPGPPAPVGPTISRIADPSNCPPPRERAAGLFIPLLPTLCLRSRGSEGTHRHSLHGWICLFRPQGEGLHQLREALKILAERVLILETMIGLYGSAAKPALWGTGHLDSSELSGKRAASSAENGPAVHAADQLGSECRVAPQGSACSWSTPPSGSRQMGLLTTAFPFCYGEIIFVLGLHCAGCCSGSQGKAGPCP</sequence>
<keyword evidence="4" id="KW-1015">Disulfide bond</keyword>
<dbReference type="GeneTree" id="ENSGT00940000161542"/>
<dbReference type="PANTHER" id="PTHR15427:SF23">
    <property type="entry name" value="EMI DOMAIN-CONTAINING PROTEIN 1"/>
    <property type="match status" value="1"/>
</dbReference>
<accession>A0A8C4YES4</accession>
<dbReference type="GO" id="GO:0005783">
    <property type="term" value="C:endoplasmic reticulum"/>
    <property type="evidence" value="ECO:0007669"/>
    <property type="project" value="Ensembl"/>
</dbReference>
<evidence type="ECO:0000256" key="4">
    <source>
        <dbReference type="ARBA" id="ARBA00023157"/>
    </source>
</evidence>
<protein>
    <submittedName>
        <fullName evidence="7">EMI domain containing 1</fullName>
    </submittedName>
</protein>
<dbReference type="PROSITE" id="PS51041">
    <property type="entry name" value="EMI"/>
    <property type="match status" value="1"/>
</dbReference>
<dbReference type="GO" id="GO:0005576">
    <property type="term" value="C:extracellular region"/>
    <property type="evidence" value="ECO:0007669"/>
    <property type="project" value="UniProtKB-SubCell"/>
</dbReference>
<evidence type="ECO:0000256" key="2">
    <source>
        <dbReference type="ARBA" id="ARBA00022525"/>
    </source>
</evidence>
<evidence type="ECO:0000259" key="6">
    <source>
        <dbReference type="PROSITE" id="PS51041"/>
    </source>
</evidence>
<evidence type="ECO:0000256" key="3">
    <source>
        <dbReference type="ARBA" id="ARBA00022729"/>
    </source>
</evidence>
<proteinExistence type="predicted"/>
<feature type="compositionally biased region" description="Gly residues" evidence="5">
    <location>
        <begin position="196"/>
        <end position="205"/>
    </location>
</feature>
<comment type="subcellular location">
    <subcellularLocation>
        <location evidence="1">Secreted</location>
    </subcellularLocation>
</comment>
<dbReference type="GO" id="GO:0031012">
    <property type="term" value="C:extracellular matrix"/>
    <property type="evidence" value="ECO:0007669"/>
    <property type="project" value="Ensembl"/>
</dbReference>
<dbReference type="AlphaFoldDB" id="A0A8C4YES4"/>
<keyword evidence="3" id="KW-0732">Signal</keyword>